<dbReference type="Proteomes" id="UP000029870">
    <property type="component" value="Unassembled WGS sequence"/>
</dbReference>
<comment type="caution">
    <text evidence="2">The sequence shown here is derived from an EMBL/GenBank/DDBJ whole genome shotgun (WGS) entry which is preliminary data.</text>
</comment>
<dbReference type="PROSITE" id="PS00675">
    <property type="entry name" value="SIGMA54_INTERACT_1"/>
    <property type="match status" value="1"/>
</dbReference>
<dbReference type="InterPro" id="IPR027417">
    <property type="entry name" value="P-loop_NTPase"/>
</dbReference>
<dbReference type="InterPro" id="IPR002586">
    <property type="entry name" value="CobQ/CobB/MinD/ParA_Nub-bd_dom"/>
</dbReference>
<keyword evidence="2" id="KW-0067">ATP-binding</keyword>
<dbReference type="GeneID" id="60657462"/>
<dbReference type="RefSeq" id="WP_004088762.1">
    <property type="nucleotide sequence ID" value="NZ_JAERIZ010000010.1"/>
</dbReference>
<dbReference type="GO" id="GO:0005524">
    <property type="term" value="F:ATP binding"/>
    <property type="evidence" value="ECO:0007669"/>
    <property type="project" value="UniProtKB-KW"/>
</dbReference>
<evidence type="ECO:0000259" key="1">
    <source>
        <dbReference type="SMART" id="SM00382"/>
    </source>
</evidence>
<dbReference type="InterPro" id="IPR003593">
    <property type="entry name" value="AAA+_ATPase"/>
</dbReference>
<dbReference type="PIRSF" id="PIRSF009320">
    <property type="entry name" value="Nuc_binding_HP_1000"/>
    <property type="match status" value="1"/>
</dbReference>
<dbReference type="InterPro" id="IPR050678">
    <property type="entry name" value="DNA_Partitioning_ATPase"/>
</dbReference>
<dbReference type="InterPro" id="IPR025662">
    <property type="entry name" value="Sigma_54_int_dom_ATP-bd_1"/>
</dbReference>
<organism evidence="2 3">
    <name type="scientific">Helicobacter bilis</name>
    <dbReference type="NCBI Taxonomy" id="37372"/>
    <lineage>
        <taxon>Bacteria</taxon>
        <taxon>Pseudomonadati</taxon>
        <taxon>Campylobacterota</taxon>
        <taxon>Epsilonproteobacteria</taxon>
        <taxon>Campylobacterales</taxon>
        <taxon>Helicobacteraceae</taxon>
        <taxon>Helicobacter</taxon>
    </lineage>
</organism>
<dbReference type="EMBL" id="JRPH02000008">
    <property type="protein sequence ID" value="TLE05304.1"/>
    <property type="molecule type" value="Genomic_DNA"/>
</dbReference>
<proteinExistence type="predicted"/>
<feature type="domain" description="AAA+ ATPase" evidence="1">
    <location>
        <begin position="21"/>
        <end position="133"/>
    </location>
</feature>
<keyword evidence="2" id="KW-0547">Nucleotide-binding</keyword>
<dbReference type="PANTHER" id="PTHR13696">
    <property type="entry name" value="P-LOOP CONTAINING NUCLEOSIDE TRIPHOSPHATE HYDROLASE"/>
    <property type="match status" value="1"/>
</dbReference>
<evidence type="ECO:0000313" key="3">
    <source>
        <dbReference type="Proteomes" id="UP000029870"/>
    </source>
</evidence>
<dbReference type="SUPFAM" id="SSF52540">
    <property type="entry name" value="P-loop containing nucleoside triphosphate hydrolases"/>
    <property type="match status" value="1"/>
</dbReference>
<dbReference type="PANTHER" id="PTHR13696:SF96">
    <property type="entry name" value="COBQ_COBB_MIND_PARA NUCLEOTIDE BINDING DOMAIN-CONTAINING PROTEIN"/>
    <property type="match status" value="1"/>
</dbReference>
<dbReference type="Pfam" id="PF01656">
    <property type="entry name" value="CbiA"/>
    <property type="match status" value="1"/>
</dbReference>
<protein>
    <submittedName>
        <fullName evidence="2">ATP-binding cassette domain-containing protein</fullName>
    </submittedName>
</protein>
<evidence type="ECO:0000313" key="2">
    <source>
        <dbReference type="EMBL" id="TLE05304.1"/>
    </source>
</evidence>
<gene>
    <name evidence="2" type="ORF">LS77_003575</name>
</gene>
<dbReference type="CDD" id="cd02042">
    <property type="entry name" value="ParAB_family"/>
    <property type="match status" value="1"/>
</dbReference>
<dbReference type="Gene3D" id="3.40.50.300">
    <property type="entry name" value="P-loop containing nucleotide triphosphate hydrolases"/>
    <property type="match status" value="1"/>
</dbReference>
<dbReference type="AlphaFoldDB" id="A0A6D2CGD6"/>
<accession>A0A6D2CGD6</accession>
<name>A0A6D2CGD6_9HELI</name>
<sequence>MSYLIYENHEYESFISRVVSYGKNVIICGETGSGKTTIAVNLACYLAKEGDRVTLIDADPQRSSEIFSNNRSDSELKPLFSNVSKIGSSLKDEITLQENKNDCVIIDTSGADSKEMRIAMNKADLLIIPTIPSQYDVVVLDRMLEVFNLAKENNPKLHCLILLNKISPNPFLSREIAELKEFVESAIKEKQLEDVAVLETLIYERRAYKRAVIDGKSLDEFDDTKARDEFNTLCAEIVAFGKTL</sequence>
<dbReference type="SMART" id="SM00382">
    <property type="entry name" value="AAA"/>
    <property type="match status" value="1"/>
</dbReference>
<reference evidence="2 3" key="1">
    <citation type="journal article" date="2014" name="Genome Announc.">
        <title>Draft genome sequences of eight enterohepatic helicobacter species isolated from both laboratory and wild rodents.</title>
        <authorList>
            <person name="Sheh A."/>
            <person name="Shen Z."/>
            <person name="Fox J.G."/>
        </authorList>
    </citation>
    <scope>NUCLEOTIDE SEQUENCE [LARGE SCALE GENOMIC DNA]</scope>
    <source>
        <strain evidence="2 3">Missouri</strain>
    </source>
</reference>